<comment type="caution">
    <text evidence="1">The sequence shown here is derived from an EMBL/GenBank/DDBJ whole genome shotgun (WGS) entry which is preliminary data.</text>
</comment>
<accession>A0A9X3IZR4</accession>
<keyword evidence="2" id="KW-1185">Reference proteome</keyword>
<dbReference type="Proteomes" id="UP001150924">
    <property type="component" value="Unassembled WGS sequence"/>
</dbReference>
<evidence type="ECO:0000313" key="1">
    <source>
        <dbReference type="EMBL" id="MCY1009806.1"/>
    </source>
</evidence>
<protein>
    <submittedName>
        <fullName evidence="1">Uncharacterized protein</fullName>
    </submittedName>
</protein>
<dbReference type="EMBL" id="JAPNKE010000002">
    <property type="protein sequence ID" value="MCY1009806.1"/>
    <property type="molecule type" value="Genomic_DNA"/>
</dbReference>
<evidence type="ECO:0000313" key="2">
    <source>
        <dbReference type="Proteomes" id="UP001150924"/>
    </source>
</evidence>
<gene>
    <name evidence="1" type="ORF">OV079_30450</name>
</gene>
<name>A0A9X3IZR4_9BACT</name>
<sequence>MATFSQAWPNPAETELVAGALHEFAAELEAPLGHLEGPGQVSLLARDIRNSLVRRTQFVHRVQVIGHTLGYVEHDIAALDDAVRCEAWACCPLYQVSRAPPVDRE</sequence>
<proteinExistence type="predicted"/>
<dbReference type="RefSeq" id="WP_267772516.1">
    <property type="nucleotide sequence ID" value="NZ_JAPNKE010000002.1"/>
</dbReference>
<organism evidence="1 2">
    <name type="scientific">Nannocystis pusilla</name>
    <dbReference type="NCBI Taxonomy" id="889268"/>
    <lineage>
        <taxon>Bacteria</taxon>
        <taxon>Pseudomonadati</taxon>
        <taxon>Myxococcota</taxon>
        <taxon>Polyangia</taxon>
        <taxon>Nannocystales</taxon>
        <taxon>Nannocystaceae</taxon>
        <taxon>Nannocystis</taxon>
    </lineage>
</organism>
<reference evidence="1" key="1">
    <citation type="submission" date="2022-11" db="EMBL/GenBank/DDBJ databases">
        <title>Minimal conservation of predation-associated metabolite biosynthetic gene clusters underscores biosynthetic potential of Myxococcota including descriptions for ten novel species: Archangium lansinium sp. nov., Myxococcus landrumus sp. nov., Nannocystis bai.</title>
        <authorList>
            <person name="Ahearne A."/>
            <person name="Stevens C."/>
            <person name="Phillips K."/>
        </authorList>
    </citation>
    <scope>NUCLEOTIDE SEQUENCE</scope>
    <source>
        <strain evidence="1">Na p29</strain>
    </source>
</reference>
<dbReference type="AlphaFoldDB" id="A0A9X3IZR4"/>